<keyword evidence="2" id="KW-1185">Reference proteome</keyword>
<proteinExistence type="predicted"/>
<protein>
    <submittedName>
        <fullName evidence="1">Uncharacterized protein</fullName>
    </submittedName>
</protein>
<name>A0A9Q8SEW5_9PEZI</name>
<dbReference type="Proteomes" id="UP000830671">
    <property type="component" value="Chromosome 10"/>
</dbReference>
<evidence type="ECO:0000313" key="1">
    <source>
        <dbReference type="EMBL" id="UQC76114.1"/>
    </source>
</evidence>
<reference evidence="1" key="1">
    <citation type="journal article" date="2021" name="Mol. Plant Microbe Interact.">
        <title>Complete Genome Sequence of the Plant-Pathogenic Fungus Colletotrichum lupini.</title>
        <authorList>
            <person name="Baroncelli R."/>
            <person name="Pensec F."/>
            <person name="Da Lio D."/>
            <person name="Boufleur T."/>
            <person name="Vicente I."/>
            <person name="Sarrocco S."/>
            <person name="Picot A."/>
            <person name="Baraldi E."/>
            <person name="Sukno S."/>
            <person name="Thon M."/>
            <person name="Le Floch G."/>
        </authorList>
    </citation>
    <scope>NUCLEOTIDE SEQUENCE</scope>
    <source>
        <strain evidence="1">IMI 504893</strain>
    </source>
</reference>
<organism evidence="1 2">
    <name type="scientific">Colletotrichum lupini</name>
    <dbReference type="NCBI Taxonomy" id="145971"/>
    <lineage>
        <taxon>Eukaryota</taxon>
        <taxon>Fungi</taxon>
        <taxon>Dikarya</taxon>
        <taxon>Ascomycota</taxon>
        <taxon>Pezizomycotina</taxon>
        <taxon>Sordariomycetes</taxon>
        <taxon>Hypocreomycetidae</taxon>
        <taxon>Glomerellales</taxon>
        <taxon>Glomerellaceae</taxon>
        <taxon>Colletotrichum</taxon>
        <taxon>Colletotrichum acutatum species complex</taxon>
    </lineage>
</organism>
<dbReference type="EMBL" id="CP019472">
    <property type="protein sequence ID" value="UQC76114.1"/>
    <property type="molecule type" value="Genomic_DNA"/>
</dbReference>
<accession>A0A9Q8SEW5</accession>
<dbReference type="AlphaFoldDB" id="A0A9Q8SEW5"/>
<dbReference type="KEGG" id="clup:CLUP02_17625"/>
<dbReference type="GeneID" id="73351543"/>
<gene>
    <name evidence="1" type="ORF">CLUP02_17625</name>
</gene>
<evidence type="ECO:0000313" key="2">
    <source>
        <dbReference type="Proteomes" id="UP000830671"/>
    </source>
</evidence>
<dbReference type="RefSeq" id="XP_049137757.1">
    <property type="nucleotide sequence ID" value="XM_049296533.1"/>
</dbReference>
<sequence>MDGGWLCFNASIHVPGGVFIRVSTATCCSFISISNISKPAFLTSNFGSHQSNTLVRRWDWSRKGQRLDKALSRRTKRIHSNFLPSNLNNFQTFASQTPLLSNSTSISHVGRKQESSTNGSEVLDFGARFVFAERNITCYFSSQHLLISSWLPRNHLGSLSLGPTNSTMWERGFSTASLLKRVFASGWATDKPNVLEPRSNMQGEFPRRMIKHAIVSELSDTIEYNETKSTYQSTAILVAAKPDIQNDLDPLS</sequence>